<gene>
    <name evidence="3" type="ORF">MCHLO_05037</name>
</gene>
<feature type="compositionally biased region" description="Polar residues" evidence="2">
    <location>
        <begin position="664"/>
        <end position="680"/>
    </location>
</feature>
<feature type="region of interest" description="Disordered" evidence="2">
    <location>
        <begin position="664"/>
        <end position="706"/>
    </location>
</feature>
<feature type="compositionally biased region" description="Polar residues" evidence="2">
    <location>
        <begin position="474"/>
        <end position="492"/>
    </location>
</feature>
<feature type="region of interest" description="Disordered" evidence="2">
    <location>
        <begin position="516"/>
        <end position="555"/>
    </location>
</feature>
<feature type="compositionally biased region" description="Polar residues" evidence="2">
    <location>
        <begin position="608"/>
        <end position="625"/>
    </location>
</feature>
<evidence type="ECO:0000256" key="2">
    <source>
        <dbReference type="SAM" id="MobiDB-lite"/>
    </source>
</evidence>
<proteinExistence type="predicted"/>
<evidence type="ECO:0000313" key="3">
    <source>
        <dbReference type="EMBL" id="GAT47580.1"/>
    </source>
</evidence>
<feature type="region of interest" description="Disordered" evidence="2">
    <location>
        <begin position="467"/>
        <end position="492"/>
    </location>
</feature>
<dbReference type="Proteomes" id="UP000815677">
    <property type="component" value="Unassembled WGS sequence"/>
</dbReference>
<keyword evidence="1" id="KW-0175">Coiled coil</keyword>
<organism evidence="3 4">
    <name type="scientific">Mycena chlorophos</name>
    <name type="common">Agaric fungus</name>
    <name type="synonym">Agaricus chlorophos</name>
    <dbReference type="NCBI Taxonomy" id="658473"/>
    <lineage>
        <taxon>Eukaryota</taxon>
        <taxon>Fungi</taxon>
        <taxon>Dikarya</taxon>
        <taxon>Basidiomycota</taxon>
        <taxon>Agaricomycotina</taxon>
        <taxon>Agaricomycetes</taxon>
        <taxon>Agaricomycetidae</taxon>
        <taxon>Agaricales</taxon>
        <taxon>Marasmiineae</taxon>
        <taxon>Mycenaceae</taxon>
        <taxon>Mycena</taxon>
    </lineage>
</organism>
<evidence type="ECO:0000256" key="1">
    <source>
        <dbReference type="SAM" id="Coils"/>
    </source>
</evidence>
<reference evidence="3" key="1">
    <citation type="submission" date="2014-09" db="EMBL/GenBank/DDBJ databases">
        <title>Genome sequence of the luminous mushroom Mycena chlorophos for searching fungal bioluminescence genes.</title>
        <authorList>
            <person name="Tanaka Y."/>
            <person name="Kasuga D."/>
            <person name="Oba Y."/>
            <person name="Hase S."/>
            <person name="Sato K."/>
            <person name="Oba Y."/>
            <person name="Sakakibara Y."/>
        </authorList>
    </citation>
    <scope>NUCLEOTIDE SEQUENCE</scope>
</reference>
<protein>
    <submittedName>
        <fullName evidence="3">Uncharacterized protein</fullName>
    </submittedName>
</protein>
<evidence type="ECO:0000313" key="4">
    <source>
        <dbReference type="Proteomes" id="UP000815677"/>
    </source>
</evidence>
<accession>A0ABQ0L9E8</accession>
<sequence length="706" mass="74436">MQPSIAPHCLWFINPRDFSNVHSLPCRLTAPNPSFPAPASKPLLLFSKNRRVNPRCVLLQDVQDASDPCSQTATVQQAALSSFGGLASLGGAGVPTTGTTPDVAVSRVAENVARVESPAEVAGNIPAFGHPELECFVVPEEVESVQEVEIVEELQIAELEVVEEIVAEPAYGQIEQLLCSPSFPAVAVTTVDSVLAELKEADVGAQPMCTLMQMLEEFETDAPVMIASENQVPEISSEDEAIKTDEDFTLISPVASHEGEPDAVVCLTNDLSRVETTAFPTIDERVESDTPALDNPYIASSVAPEANQANSPVIPNVDLTATFNNIAVIQLADPGLVIAELHGRIAALEHDKAALIARVGTLEARNDTLEARANSFEARIAALETADHHVTHQPAAPPGAPLPPAAPLPPPLPNILLTGSPAAITDAALQSATARLVKVDKGNDTPSPSRGLLVTVEALKGVKLKRVPQPDAASKTTGATTGPSPCGSSKTAPITKEAAAVGPARYLGELISKLPPRVPSEASRKDLARKAESAAISDTASSQQQPSQSVRLDHQHLSDCELRTSASADSLPTAPSFVSMTASVLSNLFRLRRSRSREESTLGTRSSAQSLARNQSGISTTNISRPRSREVPKSVDATTMTTTKSCLRKAFSPITNLVASGSRTLPVSRSRNLKPSQVGTTGLWGGTVKRGKKSTNVSVAKEADKE</sequence>
<dbReference type="EMBL" id="DF843717">
    <property type="protein sequence ID" value="GAT47580.1"/>
    <property type="molecule type" value="Genomic_DNA"/>
</dbReference>
<feature type="region of interest" description="Disordered" evidence="2">
    <location>
        <begin position="594"/>
        <end position="639"/>
    </location>
</feature>
<keyword evidence="4" id="KW-1185">Reference proteome</keyword>
<name>A0ABQ0L9E8_MYCCL</name>
<feature type="compositionally biased region" description="Basic and acidic residues" evidence="2">
    <location>
        <begin position="522"/>
        <end position="532"/>
    </location>
</feature>
<feature type="coiled-coil region" evidence="1">
    <location>
        <begin position="338"/>
        <end position="386"/>
    </location>
</feature>
<feature type="compositionally biased region" description="Polar residues" evidence="2">
    <location>
        <begin position="536"/>
        <end position="550"/>
    </location>
</feature>